<dbReference type="GO" id="GO:0008237">
    <property type="term" value="F:metallopeptidase activity"/>
    <property type="evidence" value="ECO:0007669"/>
    <property type="project" value="UniProtKB-KW"/>
</dbReference>
<dbReference type="Gene3D" id="3.40.140.10">
    <property type="entry name" value="Cytidine Deaminase, domain 2"/>
    <property type="match status" value="1"/>
</dbReference>
<protein>
    <submittedName>
        <fullName evidence="7">Integrative and conjugative element protein (TIGR02256 family)</fullName>
    </submittedName>
</protein>
<comment type="caution">
    <text evidence="7">The sequence shown here is derived from an EMBL/GenBank/DDBJ whole genome shotgun (WGS) entry which is preliminary data.</text>
</comment>
<name>A0A7W8XBT9_9HYPH</name>
<dbReference type="SUPFAM" id="SSF102712">
    <property type="entry name" value="JAB1/MPN domain"/>
    <property type="match status" value="1"/>
</dbReference>
<proteinExistence type="predicted"/>
<dbReference type="GO" id="GO:0046872">
    <property type="term" value="F:metal ion binding"/>
    <property type="evidence" value="ECO:0007669"/>
    <property type="project" value="UniProtKB-KW"/>
</dbReference>
<evidence type="ECO:0000256" key="5">
    <source>
        <dbReference type="ARBA" id="ARBA00023049"/>
    </source>
</evidence>
<sequence length="151" mass="16708">MAVSIEGGAVVAKFHRVTVRFEPAALGVFDAHRQKGWFTREAGGQLFADIKGNVWHVVAATGPKATDRRGRFHFWPDRKSEQKEIDQHFSAGLQYVGDWHTHPEQVPTPSRDDILSIENVVRESTLYTPGLLLIVVGLAAFPGGLHVSFHG</sequence>
<dbReference type="Proteomes" id="UP000585507">
    <property type="component" value="Unassembled WGS sequence"/>
</dbReference>
<accession>A0A7W8XBT9</accession>
<evidence type="ECO:0000313" key="7">
    <source>
        <dbReference type="EMBL" id="MBB5539091.1"/>
    </source>
</evidence>
<keyword evidence="3" id="KW-0378">Hydrolase</keyword>
<evidence type="ECO:0000259" key="6">
    <source>
        <dbReference type="Pfam" id="PF14464"/>
    </source>
</evidence>
<keyword evidence="2" id="KW-0479">Metal-binding</keyword>
<evidence type="ECO:0000256" key="3">
    <source>
        <dbReference type="ARBA" id="ARBA00022801"/>
    </source>
</evidence>
<dbReference type="Pfam" id="PF14464">
    <property type="entry name" value="Prok-JAB"/>
    <property type="match status" value="1"/>
</dbReference>
<dbReference type="EMBL" id="JACHBK010000017">
    <property type="protein sequence ID" value="MBB5539091.1"/>
    <property type="molecule type" value="Genomic_DNA"/>
</dbReference>
<dbReference type="InterPro" id="IPR028090">
    <property type="entry name" value="JAB_dom_prok"/>
</dbReference>
<feature type="domain" description="JAB" evidence="6">
    <location>
        <begin position="34"/>
        <end position="130"/>
    </location>
</feature>
<evidence type="ECO:0000256" key="1">
    <source>
        <dbReference type="ARBA" id="ARBA00022670"/>
    </source>
</evidence>
<evidence type="ECO:0000256" key="4">
    <source>
        <dbReference type="ARBA" id="ARBA00022833"/>
    </source>
</evidence>
<keyword evidence="1" id="KW-0645">Protease</keyword>
<dbReference type="GO" id="GO:0006508">
    <property type="term" value="P:proteolysis"/>
    <property type="evidence" value="ECO:0007669"/>
    <property type="project" value="UniProtKB-KW"/>
</dbReference>
<keyword evidence="4" id="KW-0862">Zinc</keyword>
<organism evidence="7 8">
    <name type="scientific">Rhizobium giardinii</name>
    <dbReference type="NCBI Taxonomy" id="56731"/>
    <lineage>
        <taxon>Bacteria</taxon>
        <taxon>Pseudomonadati</taxon>
        <taxon>Pseudomonadota</taxon>
        <taxon>Alphaproteobacteria</taxon>
        <taxon>Hyphomicrobiales</taxon>
        <taxon>Rhizobiaceae</taxon>
        <taxon>Rhizobium/Agrobacterium group</taxon>
        <taxon>Rhizobium</taxon>
    </lineage>
</organism>
<evidence type="ECO:0000256" key="2">
    <source>
        <dbReference type="ARBA" id="ARBA00022723"/>
    </source>
</evidence>
<evidence type="ECO:0000313" key="8">
    <source>
        <dbReference type="Proteomes" id="UP000585507"/>
    </source>
</evidence>
<dbReference type="AlphaFoldDB" id="A0A7W8XBT9"/>
<reference evidence="7 8" key="1">
    <citation type="submission" date="2020-08" db="EMBL/GenBank/DDBJ databases">
        <title>Genomic Encyclopedia of Type Strains, Phase IV (KMG-V): Genome sequencing to study the core and pangenomes of soil and plant-associated prokaryotes.</title>
        <authorList>
            <person name="Whitman W."/>
        </authorList>
    </citation>
    <scope>NUCLEOTIDE SEQUENCE [LARGE SCALE GENOMIC DNA]</scope>
    <source>
        <strain evidence="7 8">SEMIA 4084</strain>
    </source>
</reference>
<gene>
    <name evidence="7" type="ORF">GGD55_005835</name>
</gene>
<keyword evidence="8" id="KW-1185">Reference proteome</keyword>
<keyword evidence="5" id="KW-0482">Metalloprotease</keyword>
<dbReference type="RefSeq" id="WP_018326371.1">
    <property type="nucleotide sequence ID" value="NZ_JACHBK010000017.1"/>
</dbReference>